<dbReference type="InterPro" id="IPR038765">
    <property type="entry name" value="Papain-like_cys_pep_sf"/>
</dbReference>
<dbReference type="OrthoDB" id="10362246at2759"/>
<dbReference type="Proteomes" id="UP000316270">
    <property type="component" value="Chromosome 2"/>
</dbReference>
<proteinExistence type="predicted"/>
<feature type="region of interest" description="Disordered" evidence="1">
    <location>
        <begin position="1"/>
        <end position="97"/>
    </location>
</feature>
<evidence type="ECO:0000256" key="1">
    <source>
        <dbReference type="SAM" id="MobiDB-lite"/>
    </source>
</evidence>
<protein>
    <recommendedName>
        <fullName evidence="4">Ubiquitin-like protease family profile domain-containing protein</fullName>
    </recommendedName>
</protein>
<gene>
    <name evidence="2" type="ORF">FKW77_000087</name>
</gene>
<organism evidence="2 3">
    <name type="scientific">Venturia effusa</name>
    <dbReference type="NCBI Taxonomy" id="50376"/>
    <lineage>
        <taxon>Eukaryota</taxon>
        <taxon>Fungi</taxon>
        <taxon>Dikarya</taxon>
        <taxon>Ascomycota</taxon>
        <taxon>Pezizomycotina</taxon>
        <taxon>Dothideomycetes</taxon>
        <taxon>Pleosporomycetidae</taxon>
        <taxon>Venturiales</taxon>
        <taxon>Venturiaceae</taxon>
        <taxon>Venturia</taxon>
    </lineage>
</organism>
<feature type="compositionally biased region" description="Polar residues" evidence="1">
    <location>
        <begin position="58"/>
        <end position="67"/>
    </location>
</feature>
<reference evidence="2 3" key="1">
    <citation type="submission" date="2019-07" db="EMBL/GenBank/DDBJ databases">
        <title>Finished genome of Venturia effusa.</title>
        <authorList>
            <person name="Young C.A."/>
            <person name="Cox M.P."/>
            <person name="Ganley A.R.D."/>
            <person name="David W.J."/>
        </authorList>
    </citation>
    <scope>NUCLEOTIDE SEQUENCE [LARGE SCALE GENOMIC DNA]</scope>
    <source>
        <strain evidence="3">albino</strain>
    </source>
</reference>
<dbReference type="SUPFAM" id="SSF54001">
    <property type="entry name" value="Cysteine proteinases"/>
    <property type="match status" value="1"/>
</dbReference>
<evidence type="ECO:0000313" key="3">
    <source>
        <dbReference type="Proteomes" id="UP000316270"/>
    </source>
</evidence>
<sequence length="476" mass="53872">MTPVSVDPSDETIEADRHDRPRTPTSISEGLSELATQDSSSDINALFDDFDDDGGSYHASSSTVSEQATDDKGSTEVPEPATHGVYRSHDLPPRDSPRKLIRSMSIESYNRSHLKPRKRLWGNLKMAIARRGLWWNDRPAVPELSNHGLVQRLSSDCRNHLSLSTEIADMVLDMVPYFERQAETEEKIGPGALYKTSICIDEERGLKLNLEDLLNLVPGQNDRWLTDNLMETIVHIIAPADRSTGRGRGIWFCTDGMIQHWCAVIDPQEHNTVPKLEELISEKEPEFGLPARDIPPDASGMVFFTNRSDNHWKTVFAYVWGNTGCIAIMNSMGDSHQDGNHSIGHRGSDYDSLHRLMYCIAKDCPNERFRNADWLTPQIDNFDCPQQHGLDDCGIFAVNAAVSLLWDRKVEPGWNSSTEQRIWHVSYNMADYLPDFIRRVSLDVSVDFLLLQPLFSDEIVQWFLCEMKIDVDGLLG</sequence>
<dbReference type="Gene3D" id="3.40.395.10">
    <property type="entry name" value="Adenoviral Proteinase, Chain A"/>
    <property type="match status" value="1"/>
</dbReference>
<feature type="compositionally biased region" description="Polar residues" evidence="1">
    <location>
        <begin position="23"/>
        <end position="43"/>
    </location>
</feature>
<dbReference type="EMBL" id="CP042186">
    <property type="protein sequence ID" value="QDS68559.1"/>
    <property type="molecule type" value="Genomic_DNA"/>
</dbReference>
<name>A0A517KYU3_9PEZI</name>
<keyword evidence="3" id="KW-1185">Reference proteome</keyword>
<evidence type="ECO:0008006" key="4">
    <source>
        <dbReference type="Google" id="ProtNLM"/>
    </source>
</evidence>
<evidence type="ECO:0000313" key="2">
    <source>
        <dbReference type="EMBL" id="QDS68559.1"/>
    </source>
</evidence>
<accession>A0A517KYU3</accession>
<dbReference type="AlphaFoldDB" id="A0A517KYU3"/>
<feature type="compositionally biased region" description="Basic and acidic residues" evidence="1">
    <location>
        <begin position="87"/>
        <end position="97"/>
    </location>
</feature>